<feature type="region of interest" description="Disordered" evidence="7">
    <location>
        <begin position="1"/>
        <end position="33"/>
    </location>
</feature>
<organism evidence="8">
    <name type="scientific">Pelagomonas calceolata</name>
    <dbReference type="NCBI Taxonomy" id="35677"/>
    <lineage>
        <taxon>Eukaryota</taxon>
        <taxon>Sar</taxon>
        <taxon>Stramenopiles</taxon>
        <taxon>Ochrophyta</taxon>
        <taxon>Pelagophyceae</taxon>
        <taxon>Pelagomonadales</taxon>
        <taxon>Pelagomonadaceae</taxon>
        <taxon>Pelagomonas</taxon>
    </lineage>
</organism>
<dbReference type="GO" id="GO:0005840">
    <property type="term" value="C:ribosome"/>
    <property type="evidence" value="ECO:0007669"/>
    <property type="project" value="UniProtKB-KW"/>
</dbReference>
<name>A0A7S4EDG7_9STRA</name>
<evidence type="ECO:0000256" key="3">
    <source>
        <dbReference type="ARBA" id="ARBA00022980"/>
    </source>
</evidence>
<comment type="similarity">
    <text evidence="2">Belongs to the mitochondrion-specific ribosomal protein mS33 family.</text>
</comment>
<evidence type="ECO:0000256" key="2">
    <source>
        <dbReference type="ARBA" id="ARBA00008970"/>
    </source>
</evidence>
<gene>
    <name evidence="8" type="ORF">PCAL00307_LOCUS20731</name>
    <name evidence="9" type="ORF">PECAL_4P24190</name>
</gene>
<feature type="region of interest" description="Disordered" evidence="7">
    <location>
        <begin position="101"/>
        <end position="123"/>
    </location>
</feature>
<dbReference type="InterPro" id="IPR013219">
    <property type="entry name" value="Ribosomal_mS33"/>
</dbReference>
<evidence type="ECO:0000313" key="8">
    <source>
        <dbReference type="EMBL" id="CAE0705283.1"/>
    </source>
</evidence>
<dbReference type="AlphaFoldDB" id="A0A7S4EDG7"/>
<dbReference type="PANTHER" id="PTHR13362">
    <property type="entry name" value="MITOCHONDRIAL RIBOSOMAL PROTEIN S33"/>
    <property type="match status" value="1"/>
</dbReference>
<reference evidence="8" key="1">
    <citation type="submission" date="2021-01" db="EMBL/GenBank/DDBJ databases">
        <authorList>
            <person name="Corre E."/>
            <person name="Pelletier E."/>
            <person name="Niang G."/>
            <person name="Scheremetjew M."/>
            <person name="Finn R."/>
            <person name="Kale V."/>
            <person name="Holt S."/>
            <person name="Cochrane G."/>
            <person name="Meng A."/>
            <person name="Brown T."/>
            <person name="Cohen L."/>
        </authorList>
    </citation>
    <scope>NUCLEOTIDE SEQUENCE</scope>
    <source>
        <strain evidence="8">CCMP1756</strain>
    </source>
</reference>
<dbReference type="EMBL" id="HBIW01024027">
    <property type="protein sequence ID" value="CAE0705283.1"/>
    <property type="molecule type" value="Transcribed_RNA"/>
</dbReference>
<evidence type="ECO:0000256" key="4">
    <source>
        <dbReference type="ARBA" id="ARBA00023128"/>
    </source>
</evidence>
<sequence>MLRAALQTSRRPLARAASGRWAPRATPPAPASKRLDAIGRAIFGTLEGNNERSGNKVLRKKLKGPLLADYYFDQSGQSVDEVGREIVKGWMNDVEARRKSQLEVLRRRGKGPPKKGQGKRSKR</sequence>
<comment type="subcellular location">
    <subcellularLocation>
        <location evidence="1">Mitochondrion</location>
    </subcellularLocation>
</comment>
<evidence type="ECO:0000313" key="9">
    <source>
        <dbReference type="EMBL" id="CAH0375098.1"/>
    </source>
</evidence>
<dbReference type="Pfam" id="PF08293">
    <property type="entry name" value="MRP-S33"/>
    <property type="match status" value="1"/>
</dbReference>
<proteinExistence type="inferred from homology"/>
<keyword evidence="4" id="KW-0496">Mitochondrion</keyword>
<accession>A0A7S4EDG7</accession>
<dbReference type="OrthoDB" id="6495301at2759"/>
<reference evidence="9" key="2">
    <citation type="submission" date="2021-11" db="EMBL/GenBank/DDBJ databases">
        <authorList>
            <consortium name="Genoscope - CEA"/>
            <person name="William W."/>
        </authorList>
    </citation>
    <scope>NUCLEOTIDE SEQUENCE</scope>
</reference>
<evidence type="ECO:0000313" key="10">
    <source>
        <dbReference type="Proteomes" id="UP000789595"/>
    </source>
</evidence>
<protein>
    <recommendedName>
        <fullName evidence="6">Small ribosomal subunit protein mS33</fullName>
    </recommendedName>
</protein>
<feature type="compositionally biased region" description="Polar residues" evidence="7">
    <location>
        <begin position="1"/>
        <end position="10"/>
    </location>
</feature>
<dbReference type="Proteomes" id="UP000789595">
    <property type="component" value="Unassembled WGS sequence"/>
</dbReference>
<keyword evidence="5" id="KW-0687">Ribonucleoprotein</keyword>
<dbReference type="EMBL" id="CAKKNE010000004">
    <property type="protein sequence ID" value="CAH0375098.1"/>
    <property type="molecule type" value="Genomic_DNA"/>
</dbReference>
<evidence type="ECO:0000256" key="1">
    <source>
        <dbReference type="ARBA" id="ARBA00004173"/>
    </source>
</evidence>
<feature type="compositionally biased region" description="Basic residues" evidence="7">
    <location>
        <begin position="107"/>
        <end position="123"/>
    </location>
</feature>
<dbReference type="GO" id="GO:1990904">
    <property type="term" value="C:ribonucleoprotein complex"/>
    <property type="evidence" value="ECO:0007669"/>
    <property type="project" value="UniProtKB-KW"/>
</dbReference>
<dbReference type="PANTHER" id="PTHR13362:SF2">
    <property type="entry name" value="SMALL RIBOSOMAL SUBUNIT PROTEIN MS33"/>
    <property type="match status" value="1"/>
</dbReference>
<evidence type="ECO:0000256" key="5">
    <source>
        <dbReference type="ARBA" id="ARBA00023274"/>
    </source>
</evidence>
<keyword evidence="10" id="KW-1185">Reference proteome</keyword>
<evidence type="ECO:0000256" key="6">
    <source>
        <dbReference type="ARBA" id="ARBA00035132"/>
    </source>
</evidence>
<keyword evidence="3" id="KW-0689">Ribosomal protein</keyword>
<dbReference type="GO" id="GO:0005739">
    <property type="term" value="C:mitochondrion"/>
    <property type="evidence" value="ECO:0007669"/>
    <property type="project" value="UniProtKB-SubCell"/>
</dbReference>
<evidence type="ECO:0000256" key="7">
    <source>
        <dbReference type="SAM" id="MobiDB-lite"/>
    </source>
</evidence>